<evidence type="ECO:0000313" key="11">
    <source>
        <dbReference type="Proteomes" id="UP000077202"/>
    </source>
</evidence>
<keyword evidence="3 8" id="KW-0328">Glycosyltransferase</keyword>
<dbReference type="Pfam" id="PF01697">
    <property type="entry name" value="Glyco_transf_92"/>
    <property type="match status" value="1"/>
</dbReference>
<evidence type="ECO:0000256" key="3">
    <source>
        <dbReference type="ARBA" id="ARBA00022676"/>
    </source>
</evidence>
<dbReference type="GO" id="GO:0016757">
    <property type="term" value="F:glycosyltransferase activity"/>
    <property type="evidence" value="ECO:0007669"/>
    <property type="project" value="UniProtKB-UniRule"/>
</dbReference>
<dbReference type="PANTHER" id="PTHR21461:SF86">
    <property type="entry name" value="GLYCOSYLTRANSFERASE FAMILY 92 PROTEIN"/>
    <property type="match status" value="1"/>
</dbReference>
<dbReference type="AlphaFoldDB" id="A0A176WFP5"/>
<evidence type="ECO:0000256" key="9">
    <source>
        <dbReference type="SAM" id="MobiDB-lite"/>
    </source>
</evidence>
<comment type="subcellular location">
    <subcellularLocation>
        <location evidence="1">Membrane</location>
        <topology evidence="1">Single-pass membrane protein</topology>
    </subcellularLocation>
</comment>
<evidence type="ECO:0000256" key="1">
    <source>
        <dbReference type="ARBA" id="ARBA00004167"/>
    </source>
</evidence>
<keyword evidence="5 8" id="KW-0812">Transmembrane</keyword>
<dbReference type="InterPro" id="IPR008166">
    <property type="entry name" value="Glyco_transf_92"/>
</dbReference>
<sequence length="652" mass="73490">MRKRTLRFFRRTDLKWPYVVDEGGIEHRDAQRGVGYRLAAQLDLDDQQTLKSEMAELQRKVGPFIWTSIAAALVFMGVYYMRLDFAFIDGDAAYEKEYKTDTIAYQKSNGETGTLRDWTSEGKTEDSESDAGPVSDELLIAVIHRYLDEGAEDKNKSPRRQRSWLRRRSETRGLDASAKESLKRALEDLQKLQEAHAPPVRPEAEGRGEWLAADEDGAEVGEFKFREYGELNLRRLVVFSAYRSSPTEFTVVTLSPSVLQAAGGPVHDACAWLPDGSTTSPGRFSSLLEMNSTGRMPDPRGTPILRYVQDTHGRPYDTLVIRCAFPEAVGADGSGGFLYLNVSYELVPVFHERRRQLEAAAYEDGARFRHQYAYCSAPVWTNLSSAHVKQWFMYHHTLTGGDIHYFVYDNVGIDEATMAVLRPLIEAGSLTLINMHRERDFDTWYHTQTLAINDCLNRARVVAKWAIFWDFDEYLHLAPPLSLAALLAQVEAQGAPWVSFGNMWYSRMYCAPESESAERESEWAVERMLYRLEGPVCGIENMSHVCEGEMGHRKWIANPRQVKVGAIHRALEVAGGTGVTLATEVARINHYSGLVAPNSAEIDCLIIKDPVEVNDSKVDGWWIKDAELATFAASLKFPAQLYDVFHASANEG</sequence>
<name>A0A176WFP5_MARPO</name>
<proteinExistence type="inferred from homology"/>
<evidence type="ECO:0000313" key="10">
    <source>
        <dbReference type="EMBL" id="OAE31899.1"/>
    </source>
</evidence>
<feature type="region of interest" description="Disordered" evidence="9">
    <location>
        <begin position="112"/>
        <end position="132"/>
    </location>
</feature>
<dbReference type="EMBL" id="LVLJ01000950">
    <property type="protein sequence ID" value="OAE31899.1"/>
    <property type="molecule type" value="Genomic_DNA"/>
</dbReference>
<evidence type="ECO:0000256" key="2">
    <source>
        <dbReference type="ARBA" id="ARBA00007647"/>
    </source>
</evidence>
<reference evidence="10" key="1">
    <citation type="submission" date="2016-03" db="EMBL/GenBank/DDBJ databases">
        <title>Mechanisms controlling the formation of the plant cell surface in tip-growing cells are functionally conserved among land plants.</title>
        <authorList>
            <person name="Honkanen S."/>
            <person name="Jones V.A."/>
            <person name="Morieri G."/>
            <person name="Champion C."/>
            <person name="Hetherington A.J."/>
            <person name="Kelly S."/>
            <person name="Saint-Marcoux D."/>
            <person name="Proust H."/>
            <person name="Prescott H."/>
            <person name="Dolan L."/>
        </authorList>
    </citation>
    <scope>NUCLEOTIDE SEQUENCE [LARGE SCALE GENOMIC DNA]</scope>
    <source>
        <tissue evidence="10">Whole gametophyte</tissue>
    </source>
</reference>
<dbReference type="PANTHER" id="PTHR21461">
    <property type="entry name" value="GLYCOSYLTRANSFERASE FAMILY 92 PROTEIN"/>
    <property type="match status" value="1"/>
</dbReference>
<keyword evidence="6 8" id="KW-1133">Transmembrane helix</keyword>
<organism evidence="10 11">
    <name type="scientific">Marchantia polymorpha subsp. ruderalis</name>
    <dbReference type="NCBI Taxonomy" id="1480154"/>
    <lineage>
        <taxon>Eukaryota</taxon>
        <taxon>Viridiplantae</taxon>
        <taxon>Streptophyta</taxon>
        <taxon>Embryophyta</taxon>
        <taxon>Marchantiophyta</taxon>
        <taxon>Marchantiopsida</taxon>
        <taxon>Marchantiidae</taxon>
        <taxon>Marchantiales</taxon>
        <taxon>Marchantiaceae</taxon>
        <taxon>Marchantia</taxon>
    </lineage>
</organism>
<evidence type="ECO:0000256" key="7">
    <source>
        <dbReference type="ARBA" id="ARBA00023136"/>
    </source>
</evidence>
<keyword evidence="11" id="KW-1185">Reference proteome</keyword>
<protein>
    <recommendedName>
        <fullName evidence="8">Glycosyltransferase family 92 protein</fullName>
        <ecNumber evidence="8">2.4.1.-</ecNumber>
    </recommendedName>
</protein>
<evidence type="ECO:0000256" key="5">
    <source>
        <dbReference type="ARBA" id="ARBA00022692"/>
    </source>
</evidence>
<dbReference type="GO" id="GO:0005737">
    <property type="term" value="C:cytoplasm"/>
    <property type="evidence" value="ECO:0007669"/>
    <property type="project" value="TreeGrafter"/>
</dbReference>
<accession>A0A176WFP5</accession>
<evidence type="ECO:0000256" key="4">
    <source>
        <dbReference type="ARBA" id="ARBA00022679"/>
    </source>
</evidence>
<keyword evidence="7 8" id="KW-0472">Membrane</keyword>
<evidence type="ECO:0000256" key="8">
    <source>
        <dbReference type="RuleBase" id="RU366017"/>
    </source>
</evidence>
<evidence type="ECO:0000256" key="6">
    <source>
        <dbReference type="ARBA" id="ARBA00022989"/>
    </source>
</evidence>
<comment type="similarity">
    <text evidence="2 8">Belongs to the glycosyltransferase 92 family.</text>
</comment>
<gene>
    <name evidence="10" type="ORF">AXG93_2834s1320</name>
</gene>
<keyword evidence="4 8" id="KW-0808">Transferase</keyword>
<dbReference type="EC" id="2.4.1.-" evidence="8"/>
<feature type="transmembrane region" description="Helical" evidence="8">
    <location>
        <begin position="61"/>
        <end position="81"/>
    </location>
</feature>
<dbReference type="Proteomes" id="UP000077202">
    <property type="component" value="Unassembled WGS sequence"/>
</dbReference>
<comment type="caution">
    <text evidence="10">The sequence shown here is derived from an EMBL/GenBank/DDBJ whole genome shotgun (WGS) entry which is preliminary data.</text>
</comment>
<dbReference type="GO" id="GO:0016020">
    <property type="term" value="C:membrane"/>
    <property type="evidence" value="ECO:0007669"/>
    <property type="project" value="UniProtKB-SubCell"/>
</dbReference>